<accession>A0A6J6G1V7</accession>
<dbReference type="GO" id="GO:0006089">
    <property type="term" value="P:lactate metabolic process"/>
    <property type="evidence" value="ECO:0007669"/>
    <property type="project" value="TreeGrafter"/>
</dbReference>
<evidence type="ECO:0000313" key="5">
    <source>
        <dbReference type="EMBL" id="CAB4595196.1"/>
    </source>
</evidence>
<dbReference type="PANTHER" id="PTHR43128:SF16">
    <property type="entry name" value="L-LACTATE DEHYDROGENASE"/>
    <property type="match status" value="1"/>
</dbReference>
<organism evidence="5">
    <name type="scientific">freshwater metagenome</name>
    <dbReference type="NCBI Taxonomy" id="449393"/>
    <lineage>
        <taxon>unclassified sequences</taxon>
        <taxon>metagenomes</taxon>
        <taxon>ecological metagenomes</taxon>
    </lineage>
</organism>
<dbReference type="InterPro" id="IPR036291">
    <property type="entry name" value="NAD(P)-bd_dom_sf"/>
</dbReference>
<keyword evidence="1" id="KW-0560">Oxidoreductase</keyword>
<dbReference type="Pfam" id="PF02866">
    <property type="entry name" value="Ldh_1_C"/>
    <property type="match status" value="1"/>
</dbReference>
<dbReference type="InterPro" id="IPR001236">
    <property type="entry name" value="Lactate/malate_DH_N"/>
</dbReference>
<keyword evidence="2" id="KW-0520">NAD</keyword>
<gene>
    <name evidence="5" type="ORF">UFOPK1835_00010</name>
</gene>
<proteinExistence type="predicted"/>
<dbReference type="PANTHER" id="PTHR43128">
    <property type="entry name" value="L-2-HYDROXYCARBOXYLATE DEHYDROGENASE (NAD(P)(+))"/>
    <property type="match status" value="1"/>
</dbReference>
<dbReference type="InterPro" id="IPR022383">
    <property type="entry name" value="Lactate/malate_DH_C"/>
</dbReference>
<dbReference type="InterPro" id="IPR001557">
    <property type="entry name" value="L-lactate/malate_DH"/>
</dbReference>
<dbReference type="SUPFAM" id="SSF51735">
    <property type="entry name" value="NAD(P)-binding Rossmann-fold domains"/>
    <property type="match status" value="1"/>
</dbReference>
<evidence type="ECO:0000256" key="1">
    <source>
        <dbReference type="ARBA" id="ARBA00023002"/>
    </source>
</evidence>
<dbReference type="Pfam" id="PF00056">
    <property type="entry name" value="Ldh_1_N"/>
    <property type="match status" value="1"/>
</dbReference>
<protein>
    <submittedName>
        <fullName evidence="5">Unannotated protein</fullName>
    </submittedName>
</protein>
<evidence type="ECO:0000259" key="4">
    <source>
        <dbReference type="Pfam" id="PF02866"/>
    </source>
</evidence>
<name>A0A6J6G1V7_9ZZZZ</name>
<dbReference type="PIRSF" id="PIRSF000102">
    <property type="entry name" value="Lac_mal_DH"/>
    <property type="match status" value="1"/>
</dbReference>
<dbReference type="EMBL" id="CAEZUP010000001">
    <property type="protein sequence ID" value="CAB4595196.1"/>
    <property type="molecule type" value="Genomic_DNA"/>
</dbReference>
<reference evidence="5" key="1">
    <citation type="submission" date="2020-05" db="EMBL/GenBank/DDBJ databases">
        <authorList>
            <person name="Chiriac C."/>
            <person name="Salcher M."/>
            <person name="Ghai R."/>
            <person name="Kavagutti S V."/>
        </authorList>
    </citation>
    <scope>NUCLEOTIDE SEQUENCE</scope>
</reference>
<feature type="domain" description="Lactate/malate dehydrogenase C-terminal" evidence="4">
    <location>
        <begin position="165"/>
        <end position="209"/>
    </location>
</feature>
<dbReference type="PRINTS" id="PR00086">
    <property type="entry name" value="LLDHDRGNASE"/>
</dbReference>
<sequence length="357" mass="37777">MLNFSTMQSLRSVAVVGAAGASGRQLVTQLLDRSTIHADARLQLVGHRGGASEHELRGLRADLRDAFADDAPTIDLTVDADEVDADVVVMLAGATVARDLSVAPDRAALAAVNGAMFEEFADALAGRSGEPPIVIVQSNPVELGVQVFSERLGRSRVIGAGAWSDSLRFRREIADSLGVRRAAVDAMVLGQHGDNMVPLWSRVSVEGIDDDVLSTWIDSQRDGRDPLALATEIADNKSRLLKMVVDGSAEQAFSECALLPADLRAAVKPFLVHFTSGHTTEIVTAHAVAEVLEIVLSGESRVMPLQVNLAGEFHDMHGVCAVPVVLGSDGWSDAAMPGCTDQELAMLLSAFAAINGR</sequence>
<dbReference type="GO" id="GO:0004459">
    <property type="term" value="F:L-lactate dehydrogenase (NAD+) activity"/>
    <property type="evidence" value="ECO:0007669"/>
    <property type="project" value="TreeGrafter"/>
</dbReference>
<feature type="domain" description="Lactate/malate dehydrogenase N-terminal" evidence="3">
    <location>
        <begin position="13"/>
        <end position="151"/>
    </location>
</feature>
<dbReference type="Gene3D" id="3.90.110.10">
    <property type="entry name" value="Lactate dehydrogenase/glycoside hydrolase, family 4, C-terminal"/>
    <property type="match status" value="1"/>
</dbReference>
<dbReference type="InterPro" id="IPR015955">
    <property type="entry name" value="Lactate_DH/Glyco_Ohase_4_C"/>
</dbReference>
<dbReference type="Gene3D" id="3.40.50.720">
    <property type="entry name" value="NAD(P)-binding Rossmann-like Domain"/>
    <property type="match status" value="1"/>
</dbReference>
<evidence type="ECO:0000256" key="2">
    <source>
        <dbReference type="ARBA" id="ARBA00023027"/>
    </source>
</evidence>
<dbReference type="SUPFAM" id="SSF56327">
    <property type="entry name" value="LDH C-terminal domain-like"/>
    <property type="match status" value="1"/>
</dbReference>
<dbReference type="AlphaFoldDB" id="A0A6J6G1V7"/>
<evidence type="ECO:0000259" key="3">
    <source>
        <dbReference type="Pfam" id="PF00056"/>
    </source>
</evidence>